<dbReference type="Pfam" id="PF03734">
    <property type="entry name" value="YkuD"/>
    <property type="match status" value="1"/>
</dbReference>
<feature type="active site" description="Nucleophile" evidence="1">
    <location>
        <position position="370"/>
    </location>
</feature>
<organism evidence="3 4">
    <name type="scientific">Sphingomonas quercus</name>
    <dbReference type="NCBI Taxonomy" id="2842451"/>
    <lineage>
        <taxon>Bacteria</taxon>
        <taxon>Pseudomonadati</taxon>
        <taxon>Pseudomonadota</taxon>
        <taxon>Alphaproteobacteria</taxon>
        <taxon>Sphingomonadales</taxon>
        <taxon>Sphingomonadaceae</taxon>
        <taxon>Sphingomonas</taxon>
    </lineage>
</organism>
<dbReference type="PROSITE" id="PS52029">
    <property type="entry name" value="LD_TPASE"/>
    <property type="match status" value="1"/>
</dbReference>
<feature type="active site" description="Proton donor/acceptor" evidence="1">
    <location>
        <position position="351"/>
    </location>
</feature>
<dbReference type="InterPro" id="IPR005490">
    <property type="entry name" value="LD_TPept_cat_dom"/>
</dbReference>
<dbReference type="Proteomes" id="UP000776276">
    <property type="component" value="Unassembled WGS sequence"/>
</dbReference>
<comment type="caution">
    <text evidence="3">The sequence shown here is derived from an EMBL/GenBank/DDBJ whole genome shotgun (WGS) entry which is preliminary data.</text>
</comment>
<name>A0ABS6BKD4_9SPHN</name>
<keyword evidence="1" id="KW-0573">Peptidoglycan synthesis</keyword>
<keyword evidence="4" id="KW-1185">Reference proteome</keyword>
<dbReference type="PANTHER" id="PTHR41533:SF2">
    <property type="entry name" value="BLR7131 PROTEIN"/>
    <property type="match status" value="1"/>
</dbReference>
<evidence type="ECO:0000313" key="4">
    <source>
        <dbReference type="Proteomes" id="UP000776276"/>
    </source>
</evidence>
<sequence length="464" mass="50865">MLALAGCDIQQPQADKATAGSETAQRPRWSTQAAGQLRQAIGRRAAHGLDQMPFALAGEGDAELTRVALAYASALARGATDPAKLYDLYTVPRPAPDLKAGLADALRTGNVTAWLDSLAPRTDEYRRLSQAYLKLAAQPMSPPANVPAAGEMIRPGMSDPRMPIIAQQLVNLDYIDVRAAQGTRYTPAMVAAVKRMQADYGMKPDGVIGSEALAILNMSDLDRRRAIAVAMERMRWLERTPPPTRIDVNVAAARLTYWRDGRIADRRNVVVGEPDKQTPQLGSPIFRLVANPTWTVPRSVQNNEIAQKGPGYLEANDMEWKDGWIVQRSGPKNSLGLVKFDMQNDQAIYLHDTPAKALFGMVQRQRSHGCVRVEDALGFAAMLARDEGVEEEWNEAQASGEESFVKLPRRIPVRMLYQTVLFDQSGEPIVRNDPYGWDDRVGAALGFKAGRALRVRSGGGDIAP</sequence>
<evidence type="ECO:0000259" key="2">
    <source>
        <dbReference type="PROSITE" id="PS52029"/>
    </source>
</evidence>
<dbReference type="PANTHER" id="PTHR41533">
    <property type="entry name" value="L,D-TRANSPEPTIDASE HI_1667-RELATED"/>
    <property type="match status" value="1"/>
</dbReference>
<dbReference type="EMBL" id="JAHKRT010000006">
    <property type="protein sequence ID" value="MBU3078758.1"/>
    <property type="molecule type" value="Genomic_DNA"/>
</dbReference>
<gene>
    <name evidence="3" type="ORF">KOF26_12855</name>
</gene>
<feature type="domain" description="L,D-TPase catalytic" evidence="2">
    <location>
        <begin position="244"/>
        <end position="394"/>
    </location>
</feature>
<dbReference type="InterPro" id="IPR002477">
    <property type="entry name" value="Peptidoglycan-bd-like"/>
</dbReference>
<proteinExistence type="predicted"/>
<keyword evidence="1" id="KW-0133">Cell shape</keyword>
<dbReference type="CDD" id="cd16913">
    <property type="entry name" value="YkuD_like"/>
    <property type="match status" value="1"/>
</dbReference>
<dbReference type="Pfam" id="PF20142">
    <property type="entry name" value="Scaffold"/>
    <property type="match status" value="1"/>
</dbReference>
<dbReference type="InterPro" id="IPR045380">
    <property type="entry name" value="LD_TPept_scaffold_dom"/>
</dbReference>
<dbReference type="InterPro" id="IPR052905">
    <property type="entry name" value="LD-transpeptidase_YkuD-like"/>
</dbReference>
<accession>A0ABS6BKD4</accession>
<evidence type="ECO:0000256" key="1">
    <source>
        <dbReference type="PROSITE-ProRule" id="PRU01373"/>
    </source>
</evidence>
<comment type="pathway">
    <text evidence="1">Cell wall biogenesis; peptidoglycan biosynthesis.</text>
</comment>
<evidence type="ECO:0000313" key="3">
    <source>
        <dbReference type="EMBL" id="MBU3078758.1"/>
    </source>
</evidence>
<protein>
    <submittedName>
        <fullName evidence="3">L,D-transpeptidase family protein</fullName>
    </submittedName>
</protein>
<keyword evidence="1" id="KW-0961">Cell wall biogenesis/degradation</keyword>
<dbReference type="Pfam" id="PF01471">
    <property type="entry name" value="PG_binding_1"/>
    <property type="match status" value="1"/>
</dbReference>
<reference evidence="3 4" key="1">
    <citation type="submission" date="2021-06" db="EMBL/GenBank/DDBJ databases">
        <title>Sphingomonas sp. XMGL2, whole genome shotgun sequencing project.</title>
        <authorList>
            <person name="Zhao G."/>
            <person name="Shen L."/>
        </authorList>
    </citation>
    <scope>NUCLEOTIDE SEQUENCE [LARGE SCALE GENOMIC DNA]</scope>
    <source>
        <strain evidence="3 4">XMGL2</strain>
    </source>
</reference>